<dbReference type="HOGENOM" id="CLU_2452617_0_0_11"/>
<name>Q0SD91_RHOJR</name>
<feature type="compositionally biased region" description="Basic and acidic residues" evidence="1">
    <location>
        <begin position="52"/>
        <end position="64"/>
    </location>
</feature>
<reference evidence="3" key="1">
    <citation type="journal article" date="2006" name="Proc. Natl. Acad. Sci. U.S.A.">
        <title>The complete genome of Rhodococcus sp. RHA1 provides insights into a catabolic powerhouse.</title>
        <authorList>
            <person name="McLeod M.P."/>
            <person name="Warren R.L."/>
            <person name="Hsiao W.W.L."/>
            <person name="Araki N."/>
            <person name="Myhre M."/>
            <person name="Fernandes C."/>
            <person name="Miyazawa D."/>
            <person name="Wong W."/>
            <person name="Lillquist A.L."/>
            <person name="Wang D."/>
            <person name="Dosanjh M."/>
            <person name="Hara H."/>
            <person name="Petrescu A."/>
            <person name="Morin R.D."/>
            <person name="Yang G."/>
            <person name="Stott J.M."/>
            <person name="Schein J.E."/>
            <person name="Shin H."/>
            <person name="Smailus D."/>
            <person name="Siddiqui A.S."/>
            <person name="Marra M.A."/>
            <person name="Jones S.J.M."/>
            <person name="Holt R."/>
            <person name="Brinkman F.S.L."/>
            <person name="Miyauchi K."/>
            <person name="Fukuda M."/>
            <person name="Davies J.E."/>
            <person name="Mohn W.W."/>
            <person name="Eltis L.D."/>
        </authorList>
    </citation>
    <scope>NUCLEOTIDE SEQUENCE [LARGE SCALE GENOMIC DNA]</scope>
    <source>
        <strain evidence="3">RHA1</strain>
    </source>
</reference>
<organism evidence="2 3">
    <name type="scientific">Rhodococcus jostii (strain RHA1)</name>
    <dbReference type="NCBI Taxonomy" id="101510"/>
    <lineage>
        <taxon>Bacteria</taxon>
        <taxon>Bacillati</taxon>
        <taxon>Actinomycetota</taxon>
        <taxon>Actinomycetes</taxon>
        <taxon>Mycobacteriales</taxon>
        <taxon>Nocardiaceae</taxon>
        <taxon>Rhodococcus</taxon>
    </lineage>
</organism>
<evidence type="ECO:0000313" key="2">
    <source>
        <dbReference type="EMBL" id="ABG94495.1"/>
    </source>
</evidence>
<feature type="compositionally biased region" description="Basic residues" evidence="1">
    <location>
        <begin position="39"/>
        <end position="51"/>
    </location>
</feature>
<dbReference type="EMBL" id="CP000431">
    <property type="protein sequence ID" value="ABG94495.1"/>
    <property type="molecule type" value="Genomic_DNA"/>
</dbReference>
<accession>Q0SD91</accession>
<sequence length="89" mass="10263">MVVVGMAATFDAMGLWVRCDQVMVIPPSTRGFVWLRTRRHRHRHRHRRHPTAPHENRHPPHVRIDLSGAGQNFADGSPDDDSQRPKDVQ</sequence>
<dbReference type="Proteomes" id="UP000008710">
    <property type="component" value="Chromosome"/>
</dbReference>
<feature type="region of interest" description="Disordered" evidence="1">
    <location>
        <begin position="39"/>
        <end position="89"/>
    </location>
</feature>
<proteinExistence type="predicted"/>
<gene>
    <name evidence="2" type="ordered locus">RHA1_ro02690</name>
</gene>
<evidence type="ECO:0000313" key="3">
    <source>
        <dbReference type="Proteomes" id="UP000008710"/>
    </source>
</evidence>
<protein>
    <submittedName>
        <fullName evidence="2">Uncharacterized protein</fullName>
    </submittedName>
</protein>
<evidence type="ECO:0000256" key="1">
    <source>
        <dbReference type="SAM" id="MobiDB-lite"/>
    </source>
</evidence>
<dbReference type="AlphaFoldDB" id="Q0SD91"/>
<dbReference type="KEGG" id="rha:RHA1_ro02690"/>